<evidence type="ECO:0000313" key="1">
    <source>
        <dbReference type="EMBL" id="MFD0868729.1"/>
    </source>
</evidence>
<accession>A0ABW3D903</accession>
<name>A0ABW3D903_9BACL</name>
<comment type="caution">
    <text evidence="1">The sequence shown here is derived from an EMBL/GenBank/DDBJ whole genome shotgun (WGS) entry which is preliminary data.</text>
</comment>
<protein>
    <submittedName>
        <fullName evidence="1">Uncharacterized protein</fullName>
    </submittedName>
</protein>
<proteinExistence type="predicted"/>
<reference evidence="2" key="1">
    <citation type="journal article" date="2019" name="Int. J. Syst. Evol. Microbiol.">
        <title>The Global Catalogue of Microorganisms (GCM) 10K type strain sequencing project: providing services to taxonomists for standard genome sequencing and annotation.</title>
        <authorList>
            <consortium name="The Broad Institute Genomics Platform"/>
            <consortium name="The Broad Institute Genome Sequencing Center for Infectious Disease"/>
            <person name="Wu L."/>
            <person name="Ma J."/>
        </authorList>
    </citation>
    <scope>NUCLEOTIDE SEQUENCE [LARGE SCALE GENOMIC DNA]</scope>
    <source>
        <strain evidence="2">CCUG 57263</strain>
    </source>
</reference>
<evidence type="ECO:0000313" key="2">
    <source>
        <dbReference type="Proteomes" id="UP001597120"/>
    </source>
</evidence>
<organism evidence="1 2">
    <name type="scientific">Paenibacillus residui</name>
    <dbReference type="NCBI Taxonomy" id="629724"/>
    <lineage>
        <taxon>Bacteria</taxon>
        <taxon>Bacillati</taxon>
        <taxon>Bacillota</taxon>
        <taxon>Bacilli</taxon>
        <taxon>Bacillales</taxon>
        <taxon>Paenibacillaceae</taxon>
        <taxon>Paenibacillus</taxon>
    </lineage>
</organism>
<keyword evidence="2" id="KW-1185">Reference proteome</keyword>
<dbReference type="Proteomes" id="UP001597120">
    <property type="component" value="Unassembled WGS sequence"/>
</dbReference>
<gene>
    <name evidence="1" type="ORF">ACFQ03_06170</name>
</gene>
<dbReference type="EMBL" id="JBHTIU010000022">
    <property type="protein sequence ID" value="MFD0868729.1"/>
    <property type="molecule type" value="Genomic_DNA"/>
</dbReference>
<sequence>MNRYIKNDSDFVLALITKQRVSIWDKDHLIDSGGEVEWVTANTVKINSRAYPREFYQFRLDFSKCSQDKKGLL</sequence>
<dbReference type="RefSeq" id="WP_144936288.1">
    <property type="nucleotide sequence ID" value="NZ_JBHTIU010000022.1"/>
</dbReference>